<feature type="compositionally biased region" description="Basic and acidic residues" evidence="7">
    <location>
        <begin position="231"/>
        <end position="243"/>
    </location>
</feature>
<accession>A0A517Y373</accession>
<evidence type="ECO:0000256" key="6">
    <source>
        <dbReference type="HAMAP-Rule" id="MF_01251"/>
    </source>
</evidence>
<evidence type="ECO:0000313" key="10">
    <source>
        <dbReference type="Proteomes" id="UP000319576"/>
    </source>
</evidence>
<dbReference type="SFLD" id="SFLDG01082">
    <property type="entry name" value="B12-binding_domain_containing"/>
    <property type="match status" value="1"/>
</dbReference>
<dbReference type="Gene3D" id="3.80.30.20">
    <property type="entry name" value="tm_1862 like domain"/>
    <property type="match status" value="1"/>
</dbReference>
<dbReference type="SMART" id="SM00729">
    <property type="entry name" value="Elp3"/>
    <property type="match status" value="1"/>
</dbReference>
<protein>
    <recommendedName>
        <fullName evidence="8">Radical SAM core domain-containing protein</fullName>
    </recommendedName>
</protein>
<dbReference type="SFLD" id="SFLDS00029">
    <property type="entry name" value="Radical_SAM"/>
    <property type="match status" value="1"/>
</dbReference>
<reference evidence="9 10" key="1">
    <citation type="submission" date="2019-02" db="EMBL/GenBank/DDBJ databases">
        <title>Deep-cultivation of Planctomycetes and their phenomic and genomic characterization uncovers novel biology.</title>
        <authorList>
            <person name="Wiegand S."/>
            <person name="Jogler M."/>
            <person name="Boedeker C."/>
            <person name="Pinto D."/>
            <person name="Vollmers J."/>
            <person name="Rivas-Marin E."/>
            <person name="Kohn T."/>
            <person name="Peeters S.H."/>
            <person name="Heuer A."/>
            <person name="Rast P."/>
            <person name="Oberbeckmann S."/>
            <person name="Bunk B."/>
            <person name="Jeske O."/>
            <person name="Meyerdierks A."/>
            <person name="Storesund J.E."/>
            <person name="Kallscheuer N."/>
            <person name="Luecker S."/>
            <person name="Lage O.M."/>
            <person name="Pohl T."/>
            <person name="Merkel B.J."/>
            <person name="Hornburger P."/>
            <person name="Mueller R.-W."/>
            <person name="Bruemmer F."/>
            <person name="Labrenz M."/>
            <person name="Spormann A.M."/>
            <person name="Op den Camp H."/>
            <person name="Overmann J."/>
            <person name="Amann R."/>
            <person name="Jetten M.S.M."/>
            <person name="Mascher T."/>
            <person name="Medema M.H."/>
            <person name="Devos D.P."/>
            <person name="Kaster A.-K."/>
            <person name="Ovreas L."/>
            <person name="Rohde M."/>
            <person name="Galperin M.Y."/>
            <person name="Jogler C."/>
        </authorList>
    </citation>
    <scope>NUCLEOTIDE SEQUENCE [LARGE SCALE GENOMIC DNA]</scope>
    <source>
        <strain evidence="9 10">ETA_A1</strain>
    </source>
</reference>
<keyword evidence="3 6" id="KW-0479">Metal-binding</keyword>
<feature type="binding site" evidence="6">
    <location>
        <position position="357"/>
    </location>
    <ligand>
        <name>[4Fe-4S] cluster</name>
        <dbReference type="ChEBI" id="CHEBI:49883"/>
        <note>4Fe-4S-S-AdoMet</note>
    </ligand>
</feature>
<dbReference type="SFLD" id="SFLDG01069">
    <property type="entry name" value="UPF0313"/>
    <property type="match status" value="1"/>
</dbReference>
<evidence type="ECO:0000256" key="2">
    <source>
        <dbReference type="ARBA" id="ARBA00022691"/>
    </source>
</evidence>
<keyword evidence="2 6" id="KW-0949">S-adenosyl-L-methionine</keyword>
<dbReference type="PANTHER" id="PTHR32331">
    <property type="entry name" value="UPF0313 PROTEIN YGIQ"/>
    <property type="match status" value="1"/>
</dbReference>
<feature type="region of interest" description="Disordered" evidence="7">
    <location>
        <begin position="656"/>
        <end position="707"/>
    </location>
</feature>
<dbReference type="Proteomes" id="UP000319576">
    <property type="component" value="Chromosome"/>
</dbReference>
<dbReference type="KEGG" id="uli:ETAA1_62670"/>
<organism evidence="9 10">
    <name type="scientific">Urbifossiella limnaea</name>
    <dbReference type="NCBI Taxonomy" id="2528023"/>
    <lineage>
        <taxon>Bacteria</taxon>
        <taxon>Pseudomonadati</taxon>
        <taxon>Planctomycetota</taxon>
        <taxon>Planctomycetia</taxon>
        <taxon>Gemmatales</taxon>
        <taxon>Gemmataceae</taxon>
        <taxon>Urbifossiella</taxon>
    </lineage>
</organism>
<feature type="compositionally biased region" description="Basic residues" evidence="7">
    <location>
        <begin position="689"/>
        <end position="700"/>
    </location>
</feature>
<dbReference type="EMBL" id="CP036273">
    <property type="protein sequence ID" value="QDU24253.1"/>
    <property type="molecule type" value="Genomic_DNA"/>
</dbReference>
<feature type="binding site" evidence="6">
    <location>
        <position position="360"/>
    </location>
    <ligand>
        <name>[4Fe-4S] cluster</name>
        <dbReference type="ChEBI" id="CHEBI:49883"/>
        <note>4Fe-4S-S-AdoMet</note>
    </ligand>
</feature>
<dbReference type="HAMAP" id="MF_01251">
    <property type="entry name" value="UPF0313"/>
    <property type="match status" value="1"/>
</dbReference>
<proteinExistence type="inferred from homology"/>
<dbReference type="InterPro" id="IPR022946">
    <property type="entry name" value="UPF0313"/>
</dbReference>
<keyword evidence="1 6" id="KW-0004">4Fe-4S</keyword>
<keyword evidence="4 6" id="KW-0408">Iron</keyword>
<dbReference type="GO" id="GO:0005506">
    <property type="term" value="F:iron ion binding"/>
    <property type="evidence" value="ECO:0007669"/>
    <property type="project" value="UniProtKB-UniRule"/>
</dbReference>
<dbReference type="InterPro" id="IPR013704">
    <property type="entry name" value="UPF0313_N"/>
</dbReference>
<evidence type="ECO:0000259" key="8">
    <source>
        <dbReference type="PROSITE" id="PS51918"/>
    </source>
</evidence>
<dbReference type="InterPro" id="IPR007197">
    <property type="entry name" value="rSAM"/>
</dbReference>
<dbReference type="InterPro" id="IPR058240">
    <property type="entry name" value="rSAM_sf"/>
</dbReference>
<sequence length="707" mass="77696">MSAPSSPRPTGGRLSLPLWRERYAAPLAPTTRAEMLARGWDAVDVVFVSGDAYVDHPSFAAAILHRSLEAAGFRVGVVSQPPWQTCEPWREFGRPRLFFAVSAGNMDSLINHYTANKKVRNDDAYSPGGRIGLRPDRATLVYCQRAREAFPGVPVIAGGVEASLRRLAHYDYWSDTVKRSIVLDSKADLVCYGMGEKTIVEVARRLAAGGTVKELRDLRGVTYALGAKESEALASRERERPEASHLVPPPVAHAPGSPVEFLPSYEAVRADKLAFAEATRVIHTNTNPFNAATLVQFHDRQAVVQTPPALPLSQEEMDAAYDLPFTRRPHPSYTEPVPAHEMIKDSVTIMRGCFGGCTFCSITAHQGRIIQSRSQESIMKEVEKLAADPEFKGHVSDVGGATANMYRMRCTRPDVEAKCKRLSCVHPGICKLLGTDHGPTVELLRKVREVPGIKKVSVSSGIRMDLAQLSPEYVRELAEHHTGGRLKVAPEHASPTVLELMKKPSIDNFDVFAEQFVAASAAAGKPKQQIVPYFIAGHPGSDLGEMIELALYLKRTGYRPDQVQDFIPAPFDIATALYYTGIDPFTKKEVHVSRGLKDRKMQRALMQFFKPENYFTVREALIEAGRADLIGGCDGLIPAHPPKEAIEAKRRQANEAFKGDHYHTVANPAKGEPPGERGAEPPKPTGYRPGRKTQQRRPGKKSGGPKA</sequence>
<dbReference type="PANTHER" id="PTHR32331:SF0">
    <property type="entry name" value="UPF0313 PROTEIN YGIQ"/>
    <property type="match status" value="1"/>
</dbReference>
<evidence type="ECO:0000256" key="4">
    <source>
        <dbReference type="ARBA" id="ARBA00023004"/>
    </source>
</evidence>
<dbReference type="GO" id="GO:0003824">
    <property type="term" value="F:catalytic activity"/>
    <property type="evidence" value="ECO:0007669"/>
    <property type="project" value="InterPro"/>
</dbReference>
<dbReference type="InterPro" id="IPR006638">
    <property type="entry name" value="Elp3/MiaA/NifB-like_rSAM"/>
</dbReference>
<dbReference type="InterPro" id="IPR024560">
    <property type="entry name" value="UPF0313_C"/>
</dbReference>
<dbReference type="InterPro" id="IPR020612">
    <property type="entry name" value="Methylthiotransferase_CS"/>
</dbReference>
<dbReference type="AlphaFoldDB" id="A0A517Y373"/>
<keyword evidence="10" id="KW-1185">Reference proteome</keyword>
<dbReference type="PROSITE" id="PS01278">
    <property type="entry name" value="MTTASE_RADICAL"/>
    <property type="match status" value="1"/>
</dbReference>
<dbReference type="OrthoDB" id="9803479at2"/>
<feature type="binding site" evidence="6">
    <location>
        <position position="353"/>
    </location>
    <ligand>
        <name>[4Fe-4S] cluster</name>
        <dbReference type="ChEBI" id="CHEBI:49883"/>
        <note>4Fe-4S-S-AdoMet</note>
    </ligand>
</feature>
<name>A0A517Y373_9BACT</name>
<dbReference type="GO" id="GO:0051539">
    <property type="term" value="F:4 iron, 4 sulfur cluster binding"/>
    <property type="evidence" value="ECO:0007669"/>
    <property type="project" value="UniProtKB-KW"/>
</dbReference>
<dbReference type="InterPro" id="IPR023404">
    <property type="entry name" value="rSAM_horseshoe"/>
</dbReference>
<evidence type="ECO:0000256" key="7">
    <source>
        <dbReference type="SAM" id="MobiDB-lite"/>
    </source>
</evidence>
<dbReference type="Pfam" id="PF11842">
    <property type="entry name" value="DUF3362"/>
    <property type="match status" value="1"/>
</dbReference>
<comment type="cofactor">
    <cofactor evidence="6">
        <name>[4Fe-4S] cluster</name>
        <dbReference type="ChEBI" id="CHEBI:49883"/>
    </cofactor>
    <text evidence="6">Binds 1 [4Fe-4S] cluster. The cluster is coordinated with 3 cysteines and an exchangeable S-adenosyl-L-methionine.</text>
</comment>
<feature type="region of interest" description="Disordered" evidence="7">
    <location>
        <begin position="231"/>
        <end position="252"/>
    </location>
</feature>
<dbReference type="NCBIfam" id="TIGR03904">
    <property type="entry name" value="SAM_YgiQ"/>
    <property type="match status" value="1"/>
</dbReference>
<evidence type="ECO:0000313" key="9">
    <source>
        <dbReference type="EMBL" id="QDU24253.1"/>
    </source>
</evidence>
<feature type="domain" description="Radical SAM core" evidence="8">
    <location>
        <begin position="339"/>
        <end position="610"/>
    </location>
</feature>
<evidence type="ECO:0000256" key="1">
    <source>
        <dbReference type="ARBA" id="ARBA00022485"/>
    </source>
</evidence>
<dbReference type="PROSITE" id="PS51918">
    <property type="entry name" value="RADICAL_SAM"/>
    <property type="match status" value="1"/>
</dbReference>
<evidence type="ECO:0000256" key="5">
    <source>
        <dbReference type="ARBA" id="ARBA00023014"/>
    </source>
</evidence>
<evidence type="ECO:0000256" key="3">
    <source>
        <dbReference type="ARBA" id="ARBA00022723"/>
    </source>
</evidence>
<keyword evidence="5 6" id="KW-0411">Iron-sulfur</keyword>
<comment type="similarity">
    <text evidence="6">Belongs to the UPF0313 family.</text>
</comment>
<dbReference type="Pfam" id="PF04055">
    <property type="entry name" value="Radical_SAM"/>
    <property type="match status" value="1"/>
</dbReference>
<dbReference type="SUPFAM" id="SSF102114">
    <property type="entry name" value="Radical SAM enzymes"/>
    <property type="match status" value="1"/>
</dbReference>
<gene>
    <name evidence="9" type="ORF">ETAA1_62670</name>
</gene>
<dbReference type="Pfam" id="PF08497">
    <property type="entry name" value="Radical_SAM_N"/>
    <property type="match status" value="1"/>
</dbReference>